<evidence type="ECO:0000256" key="1">
    <source>
        <dbReference type="SAM" id="Phobius"/>
    </source>
</evidence>
<keyword evidence="1" id="KW-0472">Membrane</keyword>
<comment type="caution">
    <text evidence="2">The sequence shown here is derived from an EMBL/GenBank/DDBJ whole genome shotgun (WGS) entry which is preliminary data.</text>
</comment>
<dbReference type="AlphaFoldDB" id="X1FYV0"/>
<keyword evidence="1" id="KW-1133">Transmembrane helix</keyword>
<reference evidence="2" key="1">
    <citation type="journal article" date="2014" name="Front. Microbiol.">
        <title>High frequency of phylogenetically diverse reductive dehalogenase-homologous genes in deep subseafloor sedimentary metagenomes.</title>
        <authorList>
            <person name="Kawai M."/>
            <person name="Futagami T."/>
            <person name="Toyoda A."/>
            <person name="Takaki Y."/>
            <person name="Nishi S."/>
            <person name="Hori S."/>
            <person name="Arai W."/>
            <person name="Tsubouchi T."/>
            <person name="Morono Y."/>
            <person name="Uchiyama I."/>
            <person name="Ito T."/>
            <person name="Fujiyama A."/>
            <person name="Inagaki F."/>
            <person name="Takami H."/>
        </authorList>
    </citation>
    <scope>NUCLEOTIDE SEQUENCE</scope>
    <source>
        <strain evidence="2">Expedition CK06-06</strain>
    </source>
</reference>
<feature type="transmembrane region" description="Helical" evidence="1">
    <location>
        <begin position="71"/>
        <end position="89"/>
    </location>
</feature>
<organism evidence="2">
    <name type="scientific">marine sediment metagenome</name>
    <dbReference type="NCBI Taxonomy" id="412755"/>
    <lineage>
        <taxon>unclassified sequences</taxon>
        <taxon>metagenomes</taxon>
        <taxon>ecological metagenomes</taxon>
    </lineage>
</organism>
<protein>
    <submittedName>
        <fullName evidence="2">Uncharacterized protein</fullName>
    </submittedName>
</protein>
<sequence>MIYKISPKYELNKLKNPTFDDYVDVYEDRVRGWLIDSARILNEHEHAGFSVLQVALGYFEAYVIFYRGEDSLYFIFNYSIIMLNVIILIF</sequence>
<dbReference type="EMBL" id="BARU01012155">
    <property type="protein sequence ID" value="GAH37735.1"/>
    <property type="molecule type" value="Genomic_DNA"/>
</dbReference>
<accession>X1FYV0</accession>
<gene>
    <name evidence="2" type="ORF">S03H2_22545</name>
</gene>
<name>X1FYV0_9ZZZZ</name>
<evidence type="ECO:0000313" key="2">
    <source>
        <dbReference type="EMBL" id="GAH37735.1"/>
    </source>
</evidence>
<keyword evidence="1" id="KW-0812">Transmembrane</keyword>
<proteinExistence type="predicted"/>